<dbReference type="RefSeq" id="WP_344677391.1">
    <property type="nucleotide sequence ID" value="NZ_BAAAUX010000001.1"/>
</dbReference>
<name>A0ABN3V0R0_9PSEU</name>
<organism evidence="1 2">
    <name type="scientific">Saccharopolyspora taberi</name>
    <dbReference type="NCBI Taxonomy" id="60895"/>
    <lineage>
        <taxon>Bacteria</taxon>
        <taxon>Bacillati</taxon>
        <taxon>Actinomycetota</taxon>
        <taxon>Actinomycetes</taxon>
        <taxon>Pseudonocardiales</taxon>
        <taxon>Pseudonocardiaceae</taxon>
        <taxon>Saccharopolyspora</taxon>
    </lineage>
</organism>
<evidence type="ECO:0000313" key="1">
    <source>
        <dbReference type="EMBL" id="GAA2773887.1"/>
    </source>
</evidence>
<dbReference type="EMBL" id="BAAAUX010000001">
    <property type="protein sequence ID" value="GAA2773887.1"/>
    <property type="molecule type" value="Genomic_DNA"/>
</dbReference>
<evidence type="ECO:0000313" key="2">
    <source>
        <dbReference type="Proteomes" id="UP001500979"/>
    </source>
</evidence>
<sequence length="87" mass="9783">MSQQQKFEDLAASMLREAKQHSGPRRDNLLSAADLATTVARAAKNPNAPEQHLDSIYDELTQYAKWPYGNALETATRYLALIKNHIN</sequence>
<gene>
    <name evidence="1" type="ORF">GCM10010470_02100</name>
</gene>
<dbReference type="Proteomes" id="UP001500979">
    <property type="component" value="Unassembled WGS sequence"/>
</dbReference>
<keyword evidence="2" id="KW-1185">Reference proteome</keyword>
<reference evidence="1 2" key="1">
    <citation type="journal article" date="2019" name="Int. J. Syst. Evol. Microbiol.">
        <title>The Global Catalogue of Microorganisms (GCM) 10K type strain sequencing project: providing services to taxonomists for standard genome sequencing and annotation.</title>
        <authorList>
            <consortium name="The Broad Institute Genomics Platform"/>
            <consortium name="The Broad Institute Genome Sequencing Center for Infectious Disease"/>
            <person name="Wu L."/>
            <person name="Ma J."/>
        </authorList>
    </citation>
    <scope>NUCLEOTIDE SEQUENCE [LARGE SCALE GENOMIC DNA]</scope>
    <source>
        <strain evidence="1 2">JCM 9383</strain>
    </source>
</reference>
<proteinExistence type="predicted"/>
<comment type="caution">
    <text evidence="1">The sequence shown here is derived from an EMBL/GenBank/DDBJ whole genome shotgun (WGS) entry which is preliminary data.</text>
</comment>
<protein>
    <submittedName>
        <fullName evidence="1">Uncharacterized protein</fullName>
    </submittedName>
</protein>
<accession>A0ABN3V0R0</accession>